<dbReference type="AlphaFoldDB" id="E5XRY5"/>
<sequence length="239" mass="24974">MISGAGKFWIWVAGGAAVAVAILLTGAFISQKSSSDRPIPTKSAQSGASSGRTSAPPPPPAEVGNAQAPLTIDVYEDFLCPACAGFEHRYAAQIVAAVQQGALRVRYHFLTVFDGRSASGSYSSRAAGAAMCVLEEDEGAFLRLHTTLFQPEVRPEEGGATDLADDQLAKLAAEAGASTQAVDCVRRGARAEQAKEAARAGVRELSTIVKGQLVTPTVVKDRRVVDFADKAWLTTLLGG</sequence>
<proteinExistence type="predicted"/>
<gene>
    <name evidence="4" type="ORF">HMPREF9336_02257</name>
</gene>
<feature type="compositionally biased region" description="Polar residues" evidence="1">
    <location>
        <begin position="42"/>
        <end position="53"/>
    </location>
</feature>
<feature type="domain" description="Thioredoxin-like fold" evidence="3">
    <location>
        <begin position="63"/>
        <end position="226"/>
    </location>
</feature>
<evidence type="ECO:0000313" key="5">
    <source>
        <dbReference type="Proteomes" id="UP000004816"/>
    </source>
</evidence>
<feature type="transmembrane region" description="Helical" evidence="2">
    <location>
        <begin position="6"/>
        <end position="29"/>
    </location>
</feature>
<evidence type="ECO:0000256" key="1">
    <source>
        <dbReference type="SAM" id="MobiDB-lite"/>
    </source>
</evidence>
<dbReference type="Pfam" id="PF13462">
    <property type="entry name" value="Thioredoxin_4"/>
    <property type="match status" value="1"/>
</dbReference>
<dbReference type="STRING" id="679197.HMPREF9336_02257"/>
<evidence type="ECO:0000313" key="4">
    <source>
        <dbReference type="EMBL" id="EFV12883.1"/>
    </source>
</evidence>
<keyword evidence="2" id="KW-0812">Transmembrane</keyword>
<dbReference type="Proteomes" id="UP000004816">
    <property type="component" value="Unassembled WGS sequence"/>
</dbReference>
<dbReference type="eggNOG" id="COG1651">
    <property type="taxonomic scope" value="Bacteria"/>
</dbReference>
<dbReference type="HOGENOM" id="CLU_000288_47_3_11"/>
<protein>
    <recommendedName>
        <fullName evidence="3">Thioredoxin-like fold domain-containing protein</fullName>
    </recommendedName>
</protein>
<keyword evidence="5" id="KW-1185">Reference proteome</keyword>
<name>E5XRY5_SEGRC</name>
<organism evidence="4 5">
    <name type="scientific">Segniliparus rugosus (strain ATCC BAA-974 / DSM 45345 / CCUG 50838 / CIP 108380 / JCM 13579 / CDC 945)</name>
    <dbReference type="NCBI Taxonomy" id="679197"/>
    <lineage>
        <taxon>Bacteria</taxon>
        <taxon>Bacillati</taxon>
        <taxon>Actinomycetota</taxon>
        <taxon>Actinomycetes</taxon>
        <taxon>Mycobacteriales</taxon>
        <taxon>Segniliparaceae</taxon>
        <taxon>Segniliparus</taxon>
    </lineage>
</organism>
<dbReference type="InterPro" id="IPR012336">
    <property type="entry name" value="Thioredoxin-like_fold"/>
</dbReference>
<evidence type="ECO:0000259" key="3">
    <source>
        <dbReference type="Pfam" id="PF13462"/>
    </source>
</evidence>
<dbReference type="CDD" id="cd02972">
    <property type="entry name" value="DsbA_family"/>
    <property type="match status" value="1"/>
</dbReference>
<dbReference type="EMBL" id="ACZI02000002">
    <property type="protein sequence ID" value="EFV12883.1"/>
    <property type="molecule type" value="Genomic_DNA"/>
</dbReference>
<accession>E5XRY5</accession>
<evidence type="ECO:0000256" key="2">
    <source>
        <dbReference type="SAM" id="Phobius"/>
    </source>
</evidence>
<comment type="caution">
    <text evidence="4">The sequence shown here is derived from an EMBL/GenBank/DDBJ whole genome shotgun (WGS) entry which is preliminary data.</text>
</comment>
<keyword evidence="2" id="KW-1133">Transmembrane helix</keyword>
<keyword evidence="2" id="KW-0472">Membrane</keyword>
<feature type="region of interest" description="Disordered" evidence="1">
    <location>
        <begin position="32"/>
        <end position="65"/>
    </location>
</feature>
<dbReference type="InterPro" id="IPR036249">
    <property type="entry name" value="Thioredoxin-like_sf"/>
</dbReference>
<dbReference type="Gene3D" id="3.40.30.10">
    <property type="entry name" value="Glutaredoxin"/>
    <property type="match status" value="1"/>
</dbReference>
<reference evidence="4 5" key="1">
    <citation type="journal article" date="2011" name="Stand. Genomic Sci.">
        <title>High quality draft genome sequence of Segniliparus rugosus CDC 945(T)= (ATCC BAA-974(T)).</title>
        <authorList>
            <person name="Earl A.M."/>
            <person name="Desjardins C.A."/>
            <person name="Fitzgerald M.G."/>
            <person name="Arachchi H.M."/>
            <person name="Zeng Q."/>
            <person name="Mehta T."/>
            <person name="Griggs A."/>
            <person name="Birren B.W."/>
            <person name="Toney N.C."/>
            <person name="Carr J."/>
            <person name="Posey J."/>
            <person name="Butler W.R."/>
        </authorList>
    </citation>
    <scope>NUCLEOTIDE SEQUENCE [LARGE SCALE GENOMIC DNA]</scope>
    <source>
        <strain evidence="5">ATCC BAA-974 / DSM 45345 / CCUG 50838 / CIP 108380 / JCM 13579 / CDC 945</strain>
    </source>
</reference>
<dbReference type="SUPFAM" id="SSF52833">
    <property type="entry name" value="Thioredoxin-like"/>
    <property type="match status" value="1"/>
</dbReference>